<name>A0A1J4MCK7_9CRYT</name>
<sequence>MKKVSRIFLFWLFILYCINIIHCENFNQSKCLDPPFESLEIPGIGSTQIHKGHRLIPILIENDLQICYNALINLNDQIWDESEGLLTDIESFILSTNSHSNVQDPNLGINFPSIDQTPSELKNQYINFDNIHNPIVIPSPSKIPTKVKEFDESSSLQSIPLKTQSEPIYLGEDTRINWFITFTEILLENYGILINIDRTKFYTDSIRKLFREFWFLEKAPNISELPIEIWDTIVMNGILELLSKWQTIEEKKSIIKEAWQGFLNMEYIMNEQLNETLDLSYYKYYSVLSSNTIKQNIIPYVNKYLIEIEASRKITEQKSVLYPDSSYKEFINTDTNLVKSPINKSLNEISSTHIQIEQGKKDIPEITPSENFSDSIIPDKKELIRLRIRWFKLFAIEYMGRLGINLYFEDNTLEDPIIIEFFGKVWTLSDKIPPALWKLLNENGFEEKLPNNMTILEKEKIASNLWESFINMEFSIYGKSGNLDLYVGKEEMLNIEIREIIQVFLQQDISFTPDMALKIAHNRLKIVDGIETPFNPEDLPESSEVSQNIPNTYTLKHEQSPVPLEDSMESTKNDNNEERDDVLLDNSLIDEEFAKKPDMNVVSLPSYEDLSLSTKKSQEQSLENKFDSASERLNSPINTIVPDISPTKDTDFTQLIPEKSPFREHEILTYSNKPELSMKLSRGDKEETYTNNDNIILERPLEEGINIGIYNSEYPQDFTHPLKPNRKIITDYSTNTAFIPEKKESISSVFSENIVGIPKEQLSEFSESPHYKIIERLNTIKNKSPQKTNEVSHDSFMKSEVPVKLSNIPLEHSNNIVDDNWDLKYPIESRESLYKGIVNERFMENSDNNHTKKDLEQDEVGKSPQAPIISLEKQDIDISHTPTEDMKLEESSYNEVGRSFIENWDNSGYIQKDLEQNKLDESSQIPMKSLGIQNIDISHIPSPENSNLGLEKFLHTSFPEPSEISQSPSTIHELEPEPIDYKDLLYINFAKFIRCYIETYANIRQKYLKPIYIEQTKEILVNLFHFYSESTIIDQTDLEKAIREISSVSGNGGTLTAIRYLGLTVKQISNSLVNYLNTYFPADDAVKNSIQDHSDLTLKWLGQYFKSNVLIYDMLPYRLIEEVQNNPINTSIVPLKVQRDIDLLASKICQKTKETLKDIIKKIKNLDDSEINCKAVANVVVQHQMDLSKAIYLFLLPLNSEYQKILTPEVAYKLSLKLTE</sequence>
<feature type="chain" id="PRO_5012091360" evidence="2">
    <location>
        <begin position="24"/>
        <end position="1220"/>
    </location>
</feature>
<dbReference type="VEuPathDB" id="CryptoDB:cand_031290"/>
<gene>
    <name evidence="3" type="ORF">cand_031290</name>
</gene>
<evidence type="ECO:0000256" key="1">
    <source>
        <dbReference type="SAM" id="MobiDB-lite"/>
    </source>
</evidence>
<dbReference type="EMBL" id="LRBS01000120">
    <property type="protein sequence ID" value="OII71950.1"/>
    <property type="molecule type" value="Genomic_DNA"/>
</dbReference>
<feature type="region of interest" description="Disordered" evidence="1">
    <location>
        <begin position="552"/>
        <end position="579"/>
    </location>
</feature>
<organism evidence="3 4">
    <name type="scientific">Cryptosporidium andersoni</name>
    <dbReference type="NCBI Taxonomy" id="117008"/>
    <lineage>
        <taxon>Eukaryota</taxon>
        <taxon>Sar</taxon>
        <taxon>Alveolata</taxon>
        <taxon>Apicomplexa</taxon>
        <taxon>Conoidasida</taxon>
        <taxon>Coccidia</taxon>
        <taxon>Eucoccidiorida</taxon>
        <taxon>Eimeriorina</taxon>
        <taxon>Cryptosporidiidae</taxon>
        <taxon>Cryptosporidium</taxon>
    </lineage>
</organism>
<feature type="signal peptide" evidence="2">
    <location>
        <begin position="1"/>
        <end position="23"/>
    </location>
</feature>
<evidence type="ECO:0000256" key="2">
    <source>
        <dbReference type="SAM" id="SignalP"/>
    </source>
</evidence>
<evidence type="ECO:0000313" key="3">
    <source>
        <dbReference type="EMBL" id="OII71950.1"/>
    </source>
</evidence>
<proteinExistence type="predicted"/>
<dbReference type="Proteomes" id="UP000186804">
    <property type="component" value="Unassembled WGS sequence"/>
</dbReference>
<dbReference type="RefSeq" id="XP_067066847.1">
    <property type="nucleotide sequence ID" value="XM_067213355.1"/>
</dbReference>
<dbReference type="OrthoDB" id="340624at2759"/>
<reference evidence="3 4" key="1">
    <citation type="submission" date="2016-10" db="EMBL/GenBank/DDBJ databases">
        <title>Reductive evolution of mitochondrial metabolism and differential evolution of invasion-related proteins in Cryptosporidium.</title>
        <authorList>
            <person name="Liu S."/>
            <person name="Roellig D.M."/>
            <person name="Guo Y."/>
            <person name="Li N."/>
            <person name="Frace M.A."/>
            <person name="Tang K."/>
            <person name="Zhang L."/>
            <person name="Feng Y."/>
            <person name="Xiao L."/>
        </authorList>
    </citation>
    <scope>NUCLEOTIDE SEQUENCE [LARGE SCALE GENOMIC DNA]</scope>
    <source>
        <strain evidence="3">30847</strain>
    </source>
</reference>
<keyword evidence="2" id="KW-0732">Signal</keyword>
<comment type="caution">
    <text evidence="3">The sequence shown here is derived from an EMBL/GenBank/DDBJ whole genome shotgun (WGS) entry which is preliminary data.</text>
</comment>
<dbReference type="AlphaFoldDB" id="A0A1J4MCK7"/>
<accession>A0A1J4MCK7</accession>
<keyword evidence="4" id="KW-1185">Reference proteome</keyword>
<dbReference type="GeneID" id="92367313"/>
<evidence type="ECO:0000313" key="4">
    <source>
        <dbReference type="Proteomes" id="UP000186804"/>
    </source>
</evidence>
<protein>
    <submittedName>
        <fullName evidence="3">Uncharacterized protein</fullName>
    </submittedName>
</protein>